<protein>
    <submittedName>
        <fullName evidence="1">Uncharacterized protein</fullName>
    </submittedName>
</protein>
<name>A0A1C4EN02_BACTU</name>
<gene>
    <name evidence="1" type="ORF">BTT61001_03359</name>
</gene>
<evidence type="ECO:0000313" key="1">
    <source>
        <dbReference type="EMBL" id="SCC44964.1"/>
    </source>
</evidence>
<reference evidence="1 2" key="1">
    <citation type="submission" date="2016-08" db="EMBL/GenBank/DDBJ databases">
        <authorList>
            <person name="Seilhamer J.J."/>
        </authorList>
    </citation>
    <scope>NUCLEOTIDE SEQUENCE [LARGE SCALE GENOMIC DNA]</scope>
    <source>
        <strain evidence="1 2">IEBC_T61001</strain>
    </source>
</reference>
<evidence type="ECO:0000313" key="2">
    <source>
        <dbReference type="Proteomes" id="UP000195991"/>
    </source>
</evidence>
<organism evidence="1 2">
    <name type="scientific">Bacillus thuringiensis</name>
    <dbReference type="NCBI Taxonomy" id="1428"/>
    <lineage>
        <taxon>Bacteria</taxon>
        <taxon>Bacillati</taxon>
        <taxon>Bacillota</taxon>
        <taxon>Bacilli</taxon>
        <taxon>Bacillales</taxon>
        <taxon>Bacillaceae</taxon>
        <taxon>Bacillus</taxon>
        <taxon>Bacillus cereus group</taxon>
    </lineage>
</organism>
<dbReference type="AlphaFoldDB" id="A0A1C4EN02"/>
<dbReference type="EMBL" id="FMBI01000033">
    <property type="protein sequence ID" value="SCC44964.1"/>
    <property type="molecule type" value="Genomic_DNA"/>
</dbReference>
<accession>A0A1C4EN02</accession>
<proteinExistence type="predicted"/>
<dbReference type="Proteomes" id="UP000195991">
    <property type="component" value="Unassembled WGS sequence"/>
</dbReference>
<sequence length="23" mass="2534">MDGLFYFLLSVAFFRNAGAPPIS</sequence>